<evidence type="ECO:0000313" key="6">
    <source>
        <dbReference type="Proteomes" id="UP000326554"/>
    </source>
</evidence>
<dbReference type="HAMAP" id="MF_02200">
    <property type="entry name" value="NapD"/>
    <property type="match status" value="1"/>
</dbReference>
<dbReference type="PANTHER" id="PTHR38603">
    <property type="entry name" value="CHAPERONE NAPD"/>
    <property type="match status" value="1"/>
</dbReference>
<name>A0A5J5GL70_9RHOB</name>
<dbReference type="RefSeq" id="WP_150444554.1">
    <property type="nucleotide sequence ID" value="NZ_VYQE01000002.1"/>
</dbReference>
<comment type="caution">
    <text evidence="5">The sequence shown here is derived from an EMBL/GenBank/DDBJ whole genome shotgun (WGS) entry which is preliminary data.</text>
</comment>
<evidence type="ECO:0000256" key="3">
    <source>
        <dbReference type="ARBA" id="ARBA00023186"/>
    </source>
</evidence>
<dbReference type="GO" id="GO:0051224">
    <property type="term" value="P:negative regulation of protein transport"/>
    <property type="evidence" value="ECO:0007669"/>
    <property type="project" value="UniProtKB-UniRule"/>
</dbReference>
<comment type="function">
    <text evidence="4">Chaperone for NapA, the catalytic subunit of the periplasmic nitrate reductase. It binds directly and specifically to the twin-arginine signal peptide of NapA, preventing premature interaction with the Tat translocase and premature export.</text>
</comment>
<comment type="similarity">
    <text evidence="4">Belongs to the NapD family.</text>
</comment>
<protein>
    <recommendedName>
        <fullName evidence="4">Chaperone NapD</fullName>
    </recommendedName>
    <alternativeName>
        <fullName evidence="4">NapA signal peptide-binding chaperone NapD</fullName>
    </alternativeName>
</protein>
<reference evidence="5 6" key="1">
    <citation type="submission" date="2019-09" db="EMBL/GenBank/DDBJ databases">
        <authorList>
            <person name="Park J.-S."/>
            <person name="Choi H.-J."/>
        </authorList>
    </citation>
    <scope>NUCLEOTIDE SEQUENCE [LARGE SCALE GENOMIC DNA]</scope>
    <source>
        <strain evidence="5 6">176SS1-4</strain>
    </source>
</reference>
<evidence type="ECO:0000256" key="2">
    <source>
        <dbReference type="ARBA" id="ARBA00022490"/>
    </source>
</evidence>
<keyword evidence="6" id="KW-1185">Reference proteome</keyword>
<comment type="subunit">
    <text evidence="4">Interacts with the cytoplasmic NapA precursor.</text>
</comment>
<keyword evidence="2 4" id="KW-0963">Cytoplasm</keyword>
<evidence type="ECO:0000256" key="4">
    <source>
        <dbReference type="HAMAP-Rule" id="MF_02200"/>
    </source>
</evidence>
<proteinExistence type="inferred from homology"/>
<organism evidence="5 6">
    <name type="scientific">Histidinibacterium aquaticum</name>
    <dbReference type="NCBI Taxonomy" id="2613962"/>
    <lineage>
        <taxon>Bacteria</taxon>
        <taxon>Pseudomonadati</taxon>
        <taxon>Pseudomonadota</taxon>
        <taxon>Alphaproteobacteria</taxon>
        <taxon>Rhodobacterales</taxon>
        <taxon>Paracoccaceae</taxon>
        <taxon>Histidinibacterium</taxon>
    </lineage>
</organism>
<evidence type="ECO:0000313" key="5">
    <source>
        <dbReference type="EMBL" id="KAA9009021.1"/>
    </source>
</evidence>
<dbReference type="Gene3D" id="3.30.70.920">
    <property type="match status" value="1"/>
</dbReference>
<evidence type="ECO:0000256" key="1">
    <source>
        <dbReference type="ARBA" id="ARBA00004496"/>
    </source>
</evidence>
<keyword evidence="3 4" id="KW-0143">Chaperone</keyword>
<dbReference type="PANTHER" id="PTHR38603:SF1">
    <property type="entry name" value="CHAPERONE NAPD"/>
    <property type="match status" value="1"/>
</dbReference>
<gene>
    <name evidence="4" type="primary">napD</name>
    <name evidence="5" type="ORF">F3S47_07120</name>
</gene>
<sequence>MPRELHLASIVVHARPDRVDDVSQTIVGMGLERHLASPEGKLVFTHESESARDLGDTLTQLQLLDGVLAATMVYHHCEPVAEDAPSDEPDRETTP</sequence>
<dbReference type="GO" id="GO:0005048">
    <property type="term" value="F:signal sequence binding"/>
    <property type="evidence" value="ECO:0007669"/>
    <property type="project" value="UniProtKB-UniRule"/>
</dbReference>
<dbReference type="AlphaFoldDB" id="A0A5J5GL70"/>
<accession>A0A5J5GL70</accession>
<dbReference type="Pfam" id="PF03927">
    <property type="entry name" value="NapD"/>
    <property type="match status" value="1"/>
</dbReference>
<dbReference type="GO" id="GO:0005737">
    <property type="term" value="C:cytoplasm"/>
    <property type="evidence" value="ECO:0007669"/>
    <property type="project" value="UniProtKB-SubCell"/>
</dbReference>
<dbReference type="Proteomes" id="UP000326554">
    <property type="component" value="Unassembled WGS sequence"/>
</dbReference>
<dbReference type="EMBL" id="VYQE01000002">
    <property type="protein sequence ID" value="KAA9009021.1"/>
    <property type="molecule type" value="Genomic_DNA"/>
</dbReference>
<comment type="subcellular location">
    <subcellularLocation>
        <location evidence="1 4">Cytoplasm</location>
    </subcellularLocation>
</comment>
<dbReference type="InterPro" id="IPR005623">
    <property type="entry name" value="Chaperone_NapD_NO3_reduct"/>
</dbReference>